<evidence type="ECO:0000313" key="3">
    <source>
        <dbReference type="EMBL" id="QDZ25118.1"/>
    </source>
</evidence>
<dbReference type="InterPro" id="IPR049481">
    <property type="entry name" value="SMN_G2-BD"/>
</dbReference>
<feature type="compositionally biased region" description="Acidic residues" evidence="1">
    <location>
        <begin position="1"/>
        <end position="19"/>
    </location>
</feature>
<feature type="domain" description="Survival Motor Neuron Gemin2-binding" evidence="2">
    <location>
        <begin position="32"/>
        <end position="49"/>
    </location>
</feature>
<dbReference type="EMBL" id="CP031049">
    <property type="protein sequence ID" value="QDZ25118.1"/>
    <property type="molecule type" value="Genomic_DNA"/>
</dbReference>
<dbReference type="AlphaFoldDB" id="A0A5B8MWC1"/>
<dbReference type="Proteomes" id="UP000316726">
    <property type="component" value="Chromosome 16"/>
</dbReference>
<feature type="compositionally biased region" description="Gly residues" evidence="1">
    <location>
        <begin position="129"/>
        <end position="139"/>
    </location>
</feature>
<evidence type="ECO:0000256" key="1">
    <source>
        <dbReference type="SAM" id="MobiDB-lite"/>
    </source>
</evidence>
<sequence>MEEQAEAEAEVEVEVEVEGEGGYALDLSPENWDDTALLRAYDRALRQVTGKGKAKTEAKVNHEHDKHETLSHDQDQYDARKAEAGEAEAEAEAEGSLGTEAREGGEEGRYLNEEWAQYYQNYQHYGGQEYAGGGQGEGSGADPPARTGDGGQGDVWSKARELAMLSLSEEQARQGLADLMASWYCAGYQAGRQRRG</sequence>
<evidence type="ECO:0000259" key="2">
    <source>
        <dbReference type="Pfam" id="PF20636"/>
    </source>
</evidence>
<organism evidence="3 4">
    <name type="scientific">Chloropicon primus</name>
    <dbReference type="NCBI Taxonomy" id="1764295"/>
    <lineage>
        <taxon>Eukaryota</taxon>
        <taxon>Viridiplantae</taxon>
        <taxon>Chlorophyta</taxon>
        <taxon>Chloropicophyceae</taxon>
        <taxon>Chloropicales</taxon>
        <taxon>Chloropicaceae</taxon>
        <taxon>Chloropicon</taxon>
    </lineage>
</organism>
<accession>A0A5B8MWC1</accession>
<gene>
    <name evidence="3" type="ORF">A3770_16p76360</name>
</gene>
<protein>
    <recommendedName>
        <fullName evidence="2">Survival Motor Neuron Gemin2-binding domain-containing protein</fullName>
    </recommendedName>
</protein>
<evidence type="ECO:0000313" key="4">
    <source>
        <dbReference type="Proteomes" id="UP000316726"/>
    </source>
</evidence>
<feature type="region of interest" description="Disordered" evidence="1">
    <location>
        <begin position="129"/>
        <end position="154"/>
    </location>
</feature>
<reference evidence="3 4" key="1">
    <citation type="submission" date="2018-07" db="EMBL/GenBank/DDBJ databases">
        <title>The complete nuclear genome of the prasinophyte Chloropicon primus (CCMP1205).</title>
        <authorList>
            <person name="Pombert J.-F."/>
            <person name="Otis C."/>
            <person name="Turmel M."/>
            <person name="Lemieux C."/>
        </authorList>
    </citation>
    <scope>NUCLEOTIDE SEQUENCE [LARGE SCALE GENOMIC DNA]</scope>
    <source>
        <strain evidence="3 4">CCMP1205</strain>
    </source>
</reference>
<proteinExistence type="predicted"/>
<feature type="compositionally biased region" description="Basic and acidic residues" evidence="1">
    <location>
        <begin position="54"/>
        <end position="84"/>
    </location>
</feature>
<dbReference type="Pfam" id="PF20636">
    <property type="entry name" value="SMN_G2-BD"/>
    <property type="match status" value="1"/>
</dbReference>
<feature type="region of interest" description="Disordered" evidence="1">
    <location>
        <begin position="1"/>
        <end position="28"/>
    </location>
</feature>
<feature type="region of interest" description="Disordered" evidence="1">
    <location>
        <begin position="49"/>
        <end position="106"/>
    </location>
</feature>
<keyword evidence="4" id="KW-1185">Reference proteome</keyword>
<name>A0A5B8MWC1_9CHLO</name>